<evidence type="ECO:0000256" key="6">
    <source>
        <dbReference type="ARBA" id="ARBA00023136"/>
    </source>
</evidence>
<keyword evidence="2 7" id="KW-0813">Transport</keyword>
<dbReference type="PANTHER" id="PTHR32243:SF18">
    <property type="entry name" value="INNER MEMBRANE ABC TRANSPORTER PERMEASE PROTEIN YCJP"/>
    <property type="match status" value="1"/>
</dbReference>
<dbReference type="RefSeq" id="WP_051489265.1">
    <property type="nucleotide sequence ID" value="NZ_CP007453.1"/>
</dbReference>
<proteinExistence type="inferred from homology"/>
<evidence type="ECO:0000259" key="8">
    <source>
        <dbReference type="PROSITE" id="PS50928"/>
    </source>
</evidence>
<evidence type="ECO:0000313" key="10">
    <source>
        <dbReference type="Proteomes" id="UP000019591"/>
    </source>
</evidence>
<reference evidence="9 10" key="1">
    <citation type="journal article" date="2014" name="Genome Announc.">
        <title>Complete Genome Sequence of Amino Acid-Utilizing Eubacterium acidaminophilum al-2 (DSM 3953).</title>
        <authorList>
            <person name="Poehlein A."/>
            <person name="Andreesen J.R."/>
            <person name="Daniel R."/>
        </authorList>
    </citation>
    <scope>NUCLEOTIDE SEQUENCE [LARGE SCALE GENOMIC DNA]</scope>
    <source>
        <strain evidence="9 10">DSM 3953</strain>
        <plasmid evidence="10">Plasmid EAL2_808p</plasmid>
    </source>
</reference>
<keyword evidence="5 7" id="KW-1133">Transmembrane helix</keyword>
<keyword evidence="10" id="KW-1185">Reference proteome</keyword>
<evidence type="ECO:0000256" key="5">
    <source>
        <dbReference type="ARBA" id="ARBA00022989"/>
    </source>
</evidence>
<dbReference type="SUPFAM" id="SSF161098">
    <property type="entry name" value="MetI-like"/>
    <property type="match status" value="1"/>
</dbReference>
<dbReference type="HOGENOM" id="CLU_016047_1_2_9"/>
<feature type="transmembrane region" description="Helical" evidence="7">
    <location>
        <begin position="12"/>
        <end position="32"/>
    </location>
</feature>
<dbReference type="CDD" id="cd06261">
    <property type="entry name" value="TM_PBP2"/>
    <property type="match status" value="1"/>
</dbReference>
<feature type="transmembrane region" description="Helical" evidence="7">
    <location>
        <begin position="242"/>
        <end position="264"/>
    </location>
</feature>
<keyword evidence="3" id="KW-1003">Cell membrane</keyword>
<evidence type="ECO:0000256" key="1">
    <source>
        <dbReference type="ARBA" id="ARBA00004651"/>
    </source>
</evidence>
<evidence type="ECO:0000313" key="9">
    <source>
        <dbReference type="EMBL" id="AHM57901.1"/>
    </source>
</evidence>
<evidence type="ECO:0000256" key="4">
    <source>
        <dbReference type="ARBA" id="ARBA00022692"/>
    </source>
</evidence>
<feature type="transmembrane region" description="Helical" evidence="7">
    <location>
        <begin position="108"/>
        <end position="132"/>
    </location>
</feature>
<name>W8UAS3_PEPAC</name>
<dbReference type="PROSITE" id="PS50928">
    <property type="entry name" value="ABC_TM1"/>
    <property type="match status" value="1"/>
</dbReference>
<dbReference type="PANTHER" id="PTHR32243">
    <property type="entry name" value="MALTOSE TRANSPORT SYSTEM PERMEASE-RELATED"/>
    <property type="match status" value="1"/>
</dbReference>
<comment type="similarity">
    <text evidence="7">Belongs to the binding-protein-dependent transport system permease family.</text>
</comment>
<geneLocation type="plasmid" evidence="9 10">
    <name>EAL2_808p</name>
</geneLocation>
<evidence type="ECO:0000256" key="2">
    <source>
        <dbReference type="ARBA" id="ARBA00022448"/>
    </source>
</evidence>
<evidence type="ECO:0000256" key="3">
    <source>
        <dbReference type="ARBA" id="ARBA00022475"/>
    </source>
</evidence>
<dbReference type="EMBL" id="CP007453">
    <property type="protein sequence ID" value="AHM57901.1"/>
    <property type="molecule type" value="Genomic_DNA"/>
</dbReference>
<comment type="subcellular location">
    <subcellularLocation>
        <location evidence="1 7">Cell membrane</location>
        <topology evidence="1 7">Multi-pass membrane protein</topology>
    </subcellularLocation>
</comment>
<protein>
    <submittedName>
        <fullName evidence="9">Carbohydrate ABC transporter membrane protein 2, CUT1 family</fullName>
    </submittedName>
</protein>
<sequence length="279" mass="31011">MKIKKIPILKIINTAIITVIIGLMIVPFFIMISTSLKSYAEVTKWPPVWLPDIPKWENFSTVWSKAGNIRIAFVNSLIVSLSTMLLCTVLGSFAAYSASRFKFAGKKPFLFGVIITQMFSAVILIGPMYGIIRDMGLLNTHLSLIIPNTAFSLPMTVWLLYGYLDGISPSLEEAAMLDGCTRLQAVTRILMPLLAPGIITSGLFAFIVSWNDLIFANSFITRTEMRTLSVALTSYRSLFETYWHNMMAASLISVIPVFVLFLMIQKYLVKGLSAGGVKE</sequence>
<organism evidence="9 10">
    <name type="scientific">Peptoclostridium acidaminophilum DSM 3953</name>
    <dbReference type="NCBI Taxonomy" id="1286171"/>
    <lineage>
        <taxon>Bacteria</taxon>
        <taxon>Bacillati</taxon>
        <taxon>Bacillota</taxon>
        <taxon>Clostridia</taxon>
        <taxon>Peptostreptococcales</taxon>
        <taxon>Peptoclostridiaceae</taxon>
        <taxon>Peptoclostridium</taxon>
    </lineage>
</organism>
<dbReference type="eggNOG" id="COG0395">
    <property type="taxonomic scope" value="Bacteria"/>
</dbReference>
<dbReference type="OrthoDB" id="9787837at2"/>
<dbReference type="GO" id="GO:0005886">
    <property type="term" value="C:plasma membrane"/>
    <property type="evidence" value="ECO:0007669"/>
    <property type="project" value="UniProtKB-SubCell"/>
</dbReference>
<feature type="transmembrane region" description="Helical" evidence="7">
    <location>
        <begin position="185"/>
        <end position="208"/>
    </location>
</feature>
<dbReference type="KEGG" id="eac:EAL2_808p03970"/>
<dbReference type="InterPro" id="IPR000515">
    <property type="entry name" value="MetI-like"/>
</dbReference>
<keyword evidence="9" id="KW-0614">Plasmid</keyword>
<feature type="transmembrane region" description="Helical" evidence="7">
    <location>
        <begin position="71"/>
        <end position="96"/>
    </location>
</feature>
<accession>W8UAS3</accession>
<dbReference type="PATRIC" id="fig|1286171.3.peg.2575"/>
<feature type="domain" description="ABC transmembrane type-1" evidence="8">
    <location>
        <begin position="73"/>
        <end position="264"/>
    </location>
</feature>
<dbReference type="Proteomes" id="UP000019591">
    <property type="component" value="Plasmid EAL2_808p"/>
</dbReference>
<dbReference type="AlphaFoldDB" id="W8UAS3"/>
<dbReference type="Pfam" id="PF00528">
    <property type="entry name" value="BPD_transp_1"/>
    <property type="match status" value="1"/>
</dbReference>
<dbReference type="InterPro" id="IPR035906">
    <property type="entry name" value="MetI-like_sf"/>
</dbReference>
<keyword evidence="6 7" id="KW-0472">Membrane</keyword>
<dbReference type="Gene3D" id="1.10.3720.10">
    <property type="entry name" value="MetI-like"/>
    <property type="match status" value="1"/>
</dbReference>
<dbReference type="GO" id="GO:0055085">
    <property type="term" value="P:transmembrane transport"/>
    <property type="evidence" value="ECO:0007669"/>
    <property type="project" value="InterPro"/>
</dbReference>
<dbReference type="InterPro" id="IPR050901">
    <property type="entry name" value="BP-dep_ABC_trans_perm"/>
</dbReference>
<keyword evidence="4 7" id="KW-0812">Transmembrane</keyword>
<feature type="transmembrane region" description="Helical" evidence="7">
    <location>
        <begin position="144"/>
        <end position="164"/>
    </location>
</feature>
<gene>
    <name evidence="9" type="ORF">EAL2_808p03970</name>
</gene>
<evidence type="ECO:0000256" key="7">
    <source>
        <dbReference type="RuleBase" id="RU363032"/>
    </source>
</evidence>